<gene>
    <name evidence="1" type="ORF">FM996_11520</name>
</gene>
<accession>A0A549STZ3</accession>
<sequence length="268" mass="29128">MCSNRRLRARSPADRWRSGIIDWAGRARRRKRARDSRDGAPMLTPLLDALPAPQRGLWPLLARIPRHYALYGGTAIALRLGHRTSVDFDFFSDVPLDDGAKSALLDVLHGLGRVSVLQNDKNTLTVSVSRDDEPVKLSFFGGMSNGRVGEPEKTADDVLCVASLDDLLAHKLKVIHDRAEGKDYQDIAAMLAAGQSLAHGLAAVKSLFGPAVPAMITLKALSYFDDVNESWRVTEAIKAMISSAIEKLPAQWGDAPIVSHALGCARAD</sequence>
<evidence type="ECO:0000313" key="1">
    <source>
        <dbReference type="EMBL" id="TRL33105.1"/>
    </source>
</evidence>
<dbReference type="Proteomes" id="UP000316781">
    <property type="component" value="Unassembled WGS sequence"/>
</dbReference>
<organism evidence="1 2">
    <name type="scientific">Methylosinus sporium</name>
    <dbReference type="NCBI Taxonomy" id="428"/>
    <lineage>
        <taxon>Bacteria</taxon>
        <taxon>Pseudomonadati</taxon>
        <taxon>Pseudomonadota</taxon>
        <taxon>Alphaproteobacteria</taxon>
        <taxon>Hyphomicrobiales</taxon>
        <taxon>Methylocystaceae</taxon>
        <taxon>Methylosinus</taxon>
    </lineage>
</organism>
<proteinExistence type="predicted"/>
<comment type="caution">
    <text evidence="1">The sequence shown here is derived from an EMBL/GenBank/DDBJ whole genome shotgun (WGS) entry which is preliminary data.</text>
</comment>
<evidence type="ECO:0000313" key="2">
    <source>
        <dbReference type="Proteomes" id="UP000316781"/>
    </source>
</evidence>
<keyword evidence="1" id="KW-0808">Transferase</keyword>
<name>A0A549STZ3_METSR</name>
<dbReference type="EMBL" id="VJMF01000043">
    <property type="protein sequence ID" value="TRL33105.1"/>
    <property type="molecule type" value="Genomic_DNA"/>
</dbReference>
<reference evidence="1 2" key="1">
    <citation type="submission" date="2019-07" db="EMBL/GenBank/DDBJ databases">
        <title>Ln-dependent methylotrophs.</title>
        <authorList>
            <person name="Tani A."/>
        </authorList>
    </citation>
    <scope>NUCLEOTIDE SEQUENCE [LARGE SCALE GENOMIC DNA]</scope>
    <source>
        <strain evidence="1 2">SM89A</strain>
    </source>
</reference>
<dbReference type="Pfam" id="PF08843">
    <property type="entry name" value="AbiEii"/>
    <property type="match status" value="1"/>
</dbReference>
<dbReference type="InterPro" id="IPR014942">
    <property type="entry name" value="AbiEii"/>
</dbReference>
<dbReference type="AlphaFoldDB" id="A0A549STZ3"/>
<protein>
    <submittedName>
        <fullName evidence="1">Nucleotidyl transferase AbiEii/AbiGii toxin family protein</fullName>
    </submittedName>
</protein>
<dbReference type="GO" id="GO:0016740">
    <property type="term" value="F:transferase activity"/>
    <property type="evidence" value="ECO:0007669"/>
    <property type="project" value="UniProtKB-KW"/>
</dbReference>